<evidence type="ECO:0000259" key="12">
    <source>
        <dbReference type="SMART" id="SM00228"/>
    </source>
</evidence>
<comment type="caution">
    <text evidence="13">The sequence shown here is derived from an EMBL/GenBank/DDBJ whole genome shotgun (WGS) entry which is preliminary data.</text>
</comment>
<dbReference type="GO" id="GO:0046872">
    <property type="term" value="F:metal ion binding"/>
    <property type="evidence" value="ECO:0007669"/>
    <property type="project" value="UniProtKB-KW"/>
</dbReference>
<dbReference type="SMART" id="SM00228">
    <property type="entry name" value="PDZ"/>
    <property type="match status" value="2"/>
</dbReference>
<dbReference type="SUPFAM" id="SSF50156">
    <property type="entry name" value="PDZ domain-like"/>
    <property type="match status" value="2"/>
</dbReference>
<dbReference type="InterPro" id="IPR004387">
    <property type="entry name" value="Pept_M50_Zn"/>
</dbReference>
<dbReference type="GO" id="GO:0016020">
    <property type="term" value="C:membrane"/>
    <property type="evidence" value="ECO:0007669"/>
    <property type="project" value="UniProtKB-SubCell"/>
</dbReference>
<dbReference type="EC" id="3.4.24.-" evidence="11"/>
<dbReference type="CDD" id="cd06163">
    <property type="entry name" value="S2P-M50_PDZ_RseP-like"/>
    <property type="match status" value="1"/>
</dbReference>
<evidence type="ECO:0000256" key="11">
    <source>
        <dbReference type="RuleBase" id="RU362031"/>
    </source>
</evidence>
<keyword evidence="7 11" id="KW-0862">Zinc</keyword>
<dbReference type="GO" id="GO:0006508">
    <property type="term" value="P:proteolysis"/>
    <property type="evidence" value="ECO:0007669"/>
    <property type="project" value="UniProtKB-KW"/>
</dbReference>
<evidence type="ECO:0000256" key="4">
    <source>
        <dbReference type="ARBA" id="ARBA00022670"/>
    </source>
</evidence>
<evidence type="ECO:0000256" key="3">
    <source>
        <dbReference type="ARBA" id="ARBA00007931"/>
    </source>
</evidence>
<dbReference type="EMBL" id="DTHJ01000137">
    <property type="protein sequence ID" value="HHS63297.1"/>
    <property type="molecule type" value="Genomic_DNA"/>
</dbReference>
<keyword evidence="11" id="KW-0479">Metal-binding</keyword>
<comment type="cofactor">
    <cofactor evidence="1 11">
        <name>Zn(2+)</name>
        <dbReference type="ChEBI" id="CHEBI:29105"/>
    </cofactor>
</comment>
<evidence type="ECO:0000256" key="1">
    <source>
        <dbReference type="ARBA" id="ARBA00001947"/>
    </source>
</evidence>
<evidence type="ECO:0000256" key="5">
    <source>
        <dbReference type="ARBA" id="ARBA00022692"/>
    </source>
</evidence>
<keyword evidence="5 11" id="KW-0812">Transmembrane</keyword>
<dbReference type="InterPro" id="IPR001478">
    <property type="entry name" value="PDZ"/>
</dbReference>
<keyword evidence="9 11" id="KW-0482">Metalloprotease</keyword>
<accession>A0A7C6AG34</accession>
<sequence>MGEGICGFRDQKKGGRVFLITAIAFLFILGFSITIHEFGHFLFAKIFHIPVEKFSIGFGPPIIKKKIGETDFRIAYFPVGGYVKLAGEEDAEFPFSKQNPESPENQIPNFYEAPLFHRIMVVLSGPVFNIFSGAIVLIVLYMFFGLYVNPHLRLKVENGSYAERVGFQNLDSLISVNGKALYYWDELETTISAKKDSVVKIKLKRTGQILELNLVVKPESLNLNPFVPPVVGSLKIDGPAYKAGMAYNDTIINIDGREIETWDDFVSIVRKSKNVPLNITWKHNGEIKSGVITPLPYYDPILKDTIGQIGIVMPLKKIHIKPGRAVMMAINRSIELIYLTLKTFYQLIKGEISRKALGGPIAIAKLTGESARWGFENLLSLLSVISINLGLVNLFPIPALDGGHILIAIIEGIRKKRFSKKTRLIIQQVGFALIIILIIYVTFNDLTR</sequence>
<evidence type="ECO:0000256" key="7">
    <source>
        <dbReference type="ARBA" id="ARBA00022833"/>
    </source>
</evidence>
<dbReference type="Pfam" id="PF02163">
    <property type="entry name" value="Peptidase_M50"/>
    <property type="match status" value="1"/>
</dbReference>
<comment type="similarity">
    <text evidence="3 11">Belongs to the peptidase M50B family.</text>
</comment>
<dbReference type="AlphaFoldDB" id="A0A7C6AG34"/>
<keyword evidence="8 11" id="KW-1133">Transmembrane helix</keyword>
<evidence type="ECO:0000256" key="8">
    <source>
        <dbReference type="ARBA" id="ARBA00022989"/>
    </source>
</evidence>
<evidence type="ECO:0000256" key="2">
    <source>
        <dbReference type="ARBA" id="ARBA00004141"/>
    </source>
</evidence>
<feature type="transmembrane region" description="Helical" evidence="11">
    <location>
        <begin position="17"/>
        <end position="35"/>
    </location>
</feature>
<dbReference type="Gene3D" id="2.30.42.10">
    <property type="match status" value="2"/>
</dbReference>
<feature type="domain" description="PDZ" evidence="12">
    <location>
        <begin position="208"/>
        <end position="285"/>
    </location>
</feature>
<dbReference type="GO" id="GO:0004222">
    <property type="term" value="F:metalloendopeptidase activity"/>
    <property type="evidence" value="ECO:0007669"/>
    <property type="project" value="InterPro"/>
</dbReference>
<keyword evidence="6 11" id="KW-0378">Hydrolase</keyword>
<dbReference type="PANTHER" id="PTHR42837:SF2">
    <property type="entry name" value="MEMBRANE METALLOPROTEASE ARASP2, CHLOROPLASTIC-RELATED"/>
    <property type="match status" value="1"/>
</dbReference>
<feature type="domain" description="PDZ" evidence="12">
    <location>
        <begin position="142"/>
        <end position="207"/>
    </location>
</feature>
<name>A0A7C6AG34_UNCW3</name>
<gene>
    <name evidence="13" type="primary">rseP</name>
    <name evidence="13" type="ORF">ENV70_06780</name>
</gene>
<evidence type="ECO:0000256" key="10">
    <source>
        <dbReference type="ARBA" id="ARBA00023136"/>
    </source>
</evidence>
<protein>
    <recommendedName>
        <fullName evidence="11">Zinc metalloprotease</fullName>
        <ecNumber evidence="11">3.4.24.-</ecNumber>
    </recommendedName>
</protein>
<dbReference type="InterPro" id="IPR008915">
    <property type="entry name" value="Peptidase_M50"/>
</dbReference>
<feature type="transmembrane region" description="Helical" evidence="11">
    <location>
        <begin position="127"/>
        <end position="148"/>
    </location>
</feature>
<proteinExistence type="inferred from homology"/>
<dbReference type="CDD" id="cd23081">
    <property type="entry name" value="cpPDZ_EcRseP-like"/>
    <property type="match status" value="1"/>
</dbReference>
<dbReference type="InterPro" id="IPR036034">
    <property type="entry name" value="PDZ_sf"/>
</dbReference>
<dbReference type="NCBIfam" id="TIGR00054">
    <property type="entry name" value="RIP metalloprotease RseP"/>
    <property type="match status" value="1"/>
</dbReference>
<evidence type="ECO:0000256" key="9">
    <source>
        <dbReference type="ARBA" id="ARBA00023049"/>
    </source>
</evidence>
<feature type="transmembrane region" description="Helical" evidence="11">
    <location>
        <begin position="424"/>
        <end position="443"/>
    </location>
</feature>
<comment type="subcellular location">
    <subcellularLocation>
        <location evidence="2">Membrane</location>
        <topology evidence="2">Multi-pass membrane protein</topology>
    </subcellularLocation>
</comment>
<organism evidence="13">
    <name type="scientific">candidate division WOR-3 bacterium</name>
    <dbReference type="NCBI Taxonomy" id="2052148"/>
    <lineage>
        <taxon>Bacteria</taxon>
        <taxon>Bacteria division WOR-3</taxon>
    </lineage>
</organism>
<keyword evidence="10 11" id="KW-0472">Membrane</keyword>
<keyword evidence="4 13" id="KW-0645">Protease</keyword>
<evidence type="ECO:0000256" key="6">
    <source>
        <dbReference type="ARBA" id="ARBA00022801"/>
    </source>
</evidence>
<reference evidence="13" key="1">
    <citation type="journal article" date="2020" name="mSystems">
        <title>Genome- and Community-Level Interaction Insights into Carbon Utilization and Element Cycling Functions of Hydrothermarchaeota in Hydrothermal Sediment.</title>
        <authorList>
            <person name="Zhou Z."/>
            <person name="Liu Y."/>
            <person name="Xu W."/>
            <person name="Pan J."/>
            <person name="Luo Z.H."/>
            <person name="Li M."/>
        </authorList>
    </citation>
    <scope>NUCLEOTIDE SEQUENCE [LARGE SCALE GENOMIC DNA]</scope>
    <source>
        <strain evidence="13">SpSt-783</strain>
    </source>
</reference>
<evidence type="ECO:0000313" key="13">
    <source>
        <dbReference type="EMBL" id="HHS63297.1"/>
    </source>
</evidence>
<dbReference type="PANTHER" id="PTHR42837">
    <property type="entry name" value="REGULATOR OF SIGMA-E PROTEASE RSEP"/>
    <property type="match status" value="1"/>
</dbReference>